<feature type="transmembrane region" description="Helical" evidence="5">
    <location>
        <begin position="40"/>
        <end position="59"/>
    </location>
</feature>
<feature type="transmembrane region" description="Helical" evidence="5">
    <location>
        <begin position="237"/>
        <end position="256"/>
    </location>
</feature>
<dbReference type="OrthoDB" id="8559161at2"/>
<dbReference type="EMBL" id="BHXQ01000002">
    <property type="protein sequence ID" value="GCC50782.1"/>
    <property type="molecule type" value="Genomic_DNA"/>
</dbReference>
<proteinExistence type="inferred from homology"/>
<evidence type="ECO:0000313" key="6">
    <source>
        <dbReference type="EMBL" id="GCC50782.1"/>
    </source>
</evidence>
<dbReference type="PANTHER" id="PTHR43701:SF2">
    <property type="entry name" value="MEMBRANE TRANSPORTER PROTEIN YJNA-RELATED"/>
    <property type="match status" value="1"/>
</dbReference>
<accession>A0A401U7B1</accession>
<feature type="transmembrane region" description="Helical" evidence="5">
    <location>
        <begin position="7"/>
        <end position="34"/>
    </location>
</feature>
<evidence type="ECO:0000256" key="5">
    <source>
        <dbReference type="RuleBase" id="RU363041"/>
    </source>
</evidence>
<keyword evidence="4 5" id="KW-0472">Membrane</keyword>
<keyword evidence="3 5" id="KW-1133">Transmembrane helix</keyword>
<evidence type="ECO:0000256" key="4">
    <source>
        <dbReference type="ARBA" id="ARBA00023136"/>
    </source>
</evidence>
<keyword evidence="7" id="KW-1185">Reference proteome</keyword>
<comment type="caution">
    <text evidence="6">The sequence shown here is derived from an EMBL/GenBank/DDBJ whole genome shotgun (WGS) entry which is preliminary data.</text>
</comment>
<dbReference type="Pfam" id="PF01925">
    <property type="entry name" value="TauE"/>
    <property type="match status" value="1"/>
</dbReference>
<reference evidence="6 7" key="1">
    <citation type="submission" date="2018-11" db="EMBL/GenBank/DDBJ databases">
        <title>Chryseotalea sanarue gen. nov., sp., nov., a member of the family Cytophagaceae, isolated from a brackish lake in Hamamatsu Japan.</title>
        <authorList>
            <person name="Maejima Y."/>
            <person name="Iino T."/>
            <person name="Muraguchi Y."/>
            <person name="Fukuda K."/>
            <person name="Ohkuma M."/>
            <person name="Moriuchi R."/>
            <person name="Dohra H."/>
            <person name="Kimbara K."/>
            <person name="Shintani M."/>
        </authorList>
    </citation>
    <scope>NUCLEOTIDE SEQUENCE [LARGE SCALE GENOMIC DNA]</scope>
    <source>
        <strain evidence="6 7">Ys</strain>
    </source>
</reference>
<sequence length="261" mass="28039">MELAGYLASIFVGVVLGLLGGGGSILSIPILVYLFNIEPVLASAYSLFIVGITSFVGAIPKYRQQLVNLRTGILFGIPSIASIFTTRKWIVPAIPDIIWDADGFVLTKRVLILGIFAILMVLASVSMIRGKREINSDQQNFRSLLVVIEGLLIGFLTGLVGAGGGFLIIPALVFLTGLKFKTAVGTSLFIIAINSLSGFMGDIFSSTIDWTFLLSITALAVTGIFIGNIYADKISSTVLRKAFGWLTLVMSVWILVKETLL</sequence>
<organism evidence="6 7">
    <name type="scientific">Chryseotalea sanaruensis</name>
    <dbReference type="NCBI Taxonomy" id="2482724"/>
    <lineage>
        <taxon>Bacteria</taxon>
        <taxon>Pseudomonadati</taxon>
        <taxon>Bacteroidota</taxon>
        <taxon>Cytophagia</taxon>
        <taxon>Cytophagales</taxon>
        <taxon>Chryseotaleaceae</taxon>
        <taxon>Chryseotalea</taxon>
    </lineage>
</organism>
<protein>
    <recommendedName>
        <fullName evidence="5">Probable membrane transporter protein</fullName>
    </recommendedName>
</protein>
<feature type="transmembrane region" description="Helical" evidence="5">
    <location>
        <begin position="110"/>
        <end position="130"/>
    </location>
</feature>
<dbReference type="PANTHER" id="PTHR43701">
    <property type="entry name" value="MEMBRANE TRANSPORTER PROTEIN MJ0441-RELATED"/>
    <property type="match status" value="1"/>
</dbReference>
<dbReference type="RefSeq" id="WP_127121451.1">
    <property type="nucleotide sequence ID" value="NZ_BHXQ01000002.1"/>
</dbReference>
<feature type="transmembrane region" description="Helical" evidence="5">
    <location>
        <begin position="212"/>
        <end position="231"/>
    </location>
</feature>
<evidence type="ECO:0000256" key="1">
    <source>
        <dbReference type="ARBA" id="ARBA00004141"/>
    </source>
</evidence>
<gene>
    <name evidence="6" type="ORF">SanaruYs_10000</name>
</gene>
<comment type="similarity">
    <text evidence="5">Belongs to the 4-toluene sulfonate uptake permease (TSUP) (TC 2.A.102) family.</text>
</comment>
<evidence type="ECO:0000256" key="2">
    <source>
        <dbReference type="ARBA" id="ARBA00022692"/>
    </source>
</evidence>
<keyword evidence="2 5" id="KW-0812">Transmembrane</keyword>
<comment type="subcellular location">
    <subcellularLocation>
        <location evidence="5">Cell membrane</location>
        <topology evidence="5">Multi-pass membrane protein</topology>
    </subcellularLocation>
    <subcellularLocation>
        <location evidence="1">Membrane</location>
        <topology evidence="1">Multi-pass membrane protein</topology>
    </subcellularLocation>
</comment>
<dbReference type="InterPro" id="IPR051598">
    <property type="entry name" value="TSUP/Inactive_protease-like"/>
</dbReference>
<dbReference type="GO" id="GO:0005886">
    <property type="term" value="C:plasma membrane"/>
    <property type="evidence" value="ECO:0007669"/>
    <property type="project" value="UniProtKB-SubCell"/>
</dbReference>
<feature type="transmembrane region" description="Helical" evidence="5">
    <location>
        <begin position="151"/>
        <end position="174"/>
    </location>
</feature>
<dbReference type="AlphaFoldDB" id="A0A401U7B1"/>
<name>A0A401U7B1_9BACT</name>
<evidence type="ECO:0000256" key="3">
    <source>
        <dbReference type="ARBA" id="ARBA00022989"/>
    </source>
</evidence>
<feature type="transmembrane region" description="Helical" evidence="5">
    <location>
        <begin position="71"/>
        <end position="90"/>
    </location>
</feature>
<dbReference type="InterPro" id="IPR002781">
    <property type="entry name" value="TM_pro_TauE-like"/>
</dbReference>
<evidence type="ECO:0000313" key="7">
    <source>
        <dbReference type="Proteomes" id="UP000288227"/>
    </source>
</evidence>
<dbReference type="Proteomes" id="UP000288227">
    <property type="component" value="Unassembled WGS sequence"/>
</dbReference>
<keyword evidence="5" id="KW-1003">Cell membrane</keyword>